<dbReference type="InterPro" id="IPR010985">
    <property type="entry name" value="Ribbon_hlx_hlx"/>
</dbReference>
<dbReference type="Proteomes" id="UP000579945">
    <property type="component" value="Unassembled WGS sequence"/>
</dbReference>
<evidence type="ECO:0000256" key="1">
    <source>
        <dbReference type="SAM" id="MobiDB-lite"/>
    </source>
</evidence>
<comment type="caution">
    <text evidence="2">The sequence shown here is derived from an EMBL/GenBank/DDBJ whole genome shotgun (WGS) entry which is preliminary data.</text>
</comment>
<sequence length="78" mass="8848">MAENLQIRNVPEELHATIAARARSQGLTISQYLLRRIAQIEGKPEIGDVLDAHWEKTKGQKRARRGTAASLLEEDRDR</sequence>
<accession>A0A7W5V9F1</accession>
<dbReference type="SUPFAM" id="SSF47598">
    <property type="entry name" value="Ribbon-helix-helix"/>
    <property type="match status" value="1"/>
</dbReference>
<dbReference type="EMBL" id="JACIBV010000001">
    <property type="protein sequence ID" value="MBB3728188.1"/>
    <property type="molecule type" value="Genomic_DNA"/>
</dbReference>
<reference evidence="2 3" key="1">
    <citation type="submission" date="2020-08" db="EMBL/GenBank/DDBJ databases">
        <title>Sequencing the genomes of 1000 actinobacteria strains.</title>
        <authorList>
            <person name="Klenk H.-P."/>
        </authorList>
    </citation>
    <scope>NUCLEOTIDE SEQUENCE [LARGE SCALE GENOMIC DNA]</scope>
    <source>
        <strain evidence="2 3">DSM 44320</strain>
    </source>
</reference>
<gene>
    <name evidence="2" type="ORF">FHR33_004048</name>
</gene>
<keyword evidence="3" id="KW-1185">Reference proteome</keyword>
<evidence type="ECO:0000313" key="3">
    <source>
        <dbReference type="Proteomes" id="UP000579945"/>
    </source>
</evidence>
<organism evidence="2 3">
    <name type="scientific">Nonomuraea dietziae</name>
    <dbReference type="NCBI Taxonomy" id="65515"/>
    <lineage>
        <taxon>Bacteria</taxon>
        <taxon>Bacillati</taxon>
        <taxon>Actinomycetota</taxon>
        <taxon>Actinomycetes</taxon>
        <taxon>Streptosporangiales</taxon>
        <taxon>Streptosporangiaceae</taxon>
        <taxon>Nonomuraea</taxon>
    </lineage>
</organism>
<name>A0A7W5V9F1_9ACTN</name>
<dbReference type="GO" id="GO:0006355">
    <property type="term" value="P:regulation of DNA-templated transcription"/>
    <property type="evidence" value="ECO:0007669"/>
    <property type="project" value="InterPro"/>
</dbReference>
<dbReference type="GeneID" id="95390437"/>
<dbReference type="AlphaFoldDB" id="A0A7W5V9F1"/>
<feature type="region of interest" description="Disordered" evidence="1">
    <location>
        <begin position="56"/>
        <end position="78"/>
    </location>
</feature>
<evidence type="ECO:0008006" key="4">
    <source>
        <dbReference type="Google" id="ProtNLM"/>
    </source>
</evidence>
<evidence type="ECO:0000313" key="2">
    <source>
        <dbReference type="EMBL" id="MBB3728188.1"/>
    </source>
</evidence>
<protein>
    <recommendedName>
        <fullName evidence="4">Antitoxin</fullName>
    </recommendedName>
</protein>
<dbReference type="RefSeq" id="WP_183649787.1">
    <property type="nucleotide sequence ID" value="NZ_BAAAXX010000022.1"/>
</dbReference>
<proteinExistence type="predicted"/>